<protein>
    <recommendedName>
        <fullName evidence="1">Hemerythrin-like domain-containing protein</fullName>
    </recommendedName>
</protein>
<dbReference type="STRING" id="698492.A0A0E9NRP0"/>
<keyword evidence="3" id="KW-1185">Reference proteome</keyword>
<comment type="caution">
    <text evidence="2">The sequence shown here is derived from an EMBL/GenBank/DDBJ whole genome shotgun (WGS) entry which is preliminary data.</text>
</comment>
<dbReference type="Proteomes" id="UP000033140">
    <property type="component" value="Unassembled WGS sequence"/>
</dbReference>
<feature type="domain" description="Hemerythrin-like" evidence="1">
    <location>
        <begin position="132"/>
        <end position="256"/>
    </location>
</feature>
<dbReference type="Pfam" id="PF01814">
    <property type="entry name" value="Hemerythrin"/>
    <property type="match status" value="1"/>
</dbReference>
<sequence>MVAGHGKLIEILLASQDIYCQERQRHGAALEAPKGLPTPLTLLPAVVRGKRLGVSVFPLPLTSTTLHNLSTTLYPLKATSRSLLPSISAAQRLTFPARSFARSIMASSSSSASANGVPDFEARQWDRLAVRMEGFHSYFRVSFNSIYDLADKFEDQKITLQDFVDHALELDSHLHTHHSIEDIYIFPILGKRMPAFAPTGTHPEHHRRIHEGLEQYVQYLKAVRAGAEDYDAKVLREKLAAFRGVLFEHLDEEVEHLRGENMRKYWTLDEVRRLPM</sequence>
<dbReference type="EMBL" id="BACD03000059">
    <property type="protein sequence ID" value="GAO52090.1"/>
    <property type="molecule type" value="Genomic_DNA"/>
</dbReference>
<accession>A0A0E9NRP0</accession>
<dbReference type="PANTHER" id="PTHR38048">
    <property type="entry name" value="EXPRESSED PROTEIN"/>
    <property type="match status" value="1"/>
</dbReference>
<dbReference type="InterPro" id="IPR012312">
    <property type="entry name" value="Hemerythrin-like"/>
</dbReference>
<dbReference type="AlphaFoldDB" id="A0A0E9NRP0"/>
<evidence type="ECO:0000313" key="2">
    <source>
        <dbReference type="EMBL" id="GAO52090.1"/>
    </source>
</evidence>
<dbReference type="CDD" id="cd12108">
    <property type="entry name" value="Hr-like"/>
    <property type="match status" value="1"/>
</dbReference>
<evidence type="ECO:0000313" key="3">
    <source>
        <dbReference type="Proteomes" id="UP000033140"/>
    </source>
</evidence>
<organism evidence="2 3">
    <name type="scientific">Saitoella complicata (strain BCRC 22490 / CBS 7301 / JCM 7358 / NBRC 10748 / NRRL Y-17804)</name>
    <dbReference type="NCBI Taxonomy" id="698492"/>
    <lineage>
        <taxon>Eukaryota</taxon>
        <taxon>Fungi</taxon>
        <taxon>Dikarya</taxon>
        <taxon>Ascomycota</taxon>
        <taxon>Taphrinomycotina</taxon>
        <taxon>Taphrinomycotina incertae sedis</taxon>
        <taxon>Saitoella</taxon>
    </lineage>
</organism>
<reference evidence="2 3" key="2">
    <citation type="journal article" date="2014" name="J. Gen. Appl. Microbiol.">
        <title>The early diverging ascomycetous budding yeast Saitoella complicata has three histone deacetylases belonging to the Clr6, Hos2, and Rpd3 lineages.</title>
        <authorList>
            <person name="Nishida H."/>
            <person name="Matsumoto T."/>
            <person name="Kondo S."/>
            <person name="Hamamoto M."/>
            <person name="Yoshikawa H."/>
        </authorList>
    </citation>
    <scope>NUCLEOTIDE SEQUENCE [LARGE SCALE GENOMIC DNA]</scope>
    <source>
        <strain evidence="2 3">NRRL Y-17804</strain>
    </source>
</reference>
<dbReference type="PANTHER" id="PTHR38048:SF1">
    <property type="entry name" value="HEMERYTHRIN-LIKE DOMAIN-CONTAINING PROTEIN"/>
    <property type="match status" value="1"/>
</dbReference>
<reference evidence="2 3" key="1">
    <citation type="journal article" date="2011" name="J. Gen. Appl. Microbiol.">
        <title>Draft genome sequencing of the enigmatic yeast Saitoella complicata.</title>
        <authorList>
            <person name="Nishida H."/>
            <person name="Hamamoto M."/>
            <person name="Sugiyama J."/>
        </authorList>
    </citation>
    <scope>NUCLEOTIDE SEQUENCE [LARGE SCALE GENOMIC DNA]</scope>
    <source>
        <strain evidence="2 3">NRRL Y-17804</strain>
    </source>
</reference>
<dbReference type="Gene3D" id="1.20.120.520">
    <property type="entry name" value="nmb1532 protein domain like"/>
    <property type="match status" value="1"/>
</dbReference>
<proteinExistence type="predicted"/>
<evidence type="ECO:0000259" key="1">
    <source>
        <dbReference type="Pfam" id="PF01814"/>
    </source>
</evidence>
<name>A0A0E9NRP0_SAICN</name>
<reference evidence="2 3" key="3">
    <citation type="journal article" date="2015" name="Genome Announc.">
        <title>Draft Genome Sequence of the Archiascomycetous Yeast Saitoella complicata.</title>
        <authorList>
            <person name="Yamauchi K."/>
            <person name="Kondo S."/>
            <person name="Hamamoto M."/>
            <person name="Takahashi Y."/>
            <person name="Ogura Y."/>
            <person name="Hayashi T."/>
            <person name="Nishida H."/>
        </authorList>
    </citation>
    <scope>NUCLEOTIDE SEQUENCE [LARGE SCALE GENOMIC DNA]</scope>
    <source>
        <strain evidence="2 3">NRRL Y-17804</strain>
    </source>
</reference>
<dbReference type="InterPro" id="IPR053206">
    <property type="entry name" value="Dimeric_xanthone_biosynth"/>
</dbReference>
<gene>
    <name evidence="2" type="ORF">G7K_6176-t1</name>
</gene>